<accession>A0AAW2FS68</accession>
<dbReference type="EMBL" id="JADYXP020000008">
    <property type="protein sequence ID" value="KAL0117617.1"/>
    <property type="molecule type" value="Genomic_DNA"/>
</dbReference>
<dbReference type="InterPro" id="IPR036397">
    <property type="entry name" value="RNaseH_sf"/>
</dbReference>
<dbReference type="Gene3D" id="3.30.420.10">
    <property type="entry name" value="Ribonuclease H-like superfamily/Ribonuclease H"/>
    <property type="match status" value="1"/>
</dbReference>
<dbReference type="InterPro" id="IPR050951">
    <property type="entry name" value="Retrovirus_Pol_polyprotein"/>
</dbReference>
<dbReference type="GO" id="GO:0003676">
    <property type="term" value="F:nucleic acid binding"/>
    <property type="evidence" value="ECO:0007669"/>
    <property type="project" value="InterPro"/>
</dbReference>
<evidence type="ECO:0000313" key="5">
    <source>
        <dbReference type="Proteomes" id="UP001430953"/>
    </source>
</evidence>
<feature type="domain" description="Integrase catalytic" evidence="1">
    <location>
        <begin position="1"/>
        <end position="134"/>
    </location>
</feature>
<dbReference type="PROSITE" id="PS50994">
    <property type="entry name" value="INTEGRASE"/>
    <property type="match status" value="1"/>
</dbReference>
<dbReference type="Proteomes" id="UP001430953">
    <property type="component" value="Unassembled WGS sequence"/>
</dbReference>
<sequence length="263" mass="30834">MLVVIDAFTKFVKLYPTKTTATQEVISQLQTHFCNYSRPRIIISDRGTAFTSSEFETFCKENNIWHILTATQSPQANGQVERVNRVIGPMIGKLINNDEKLYWYKIIWDIEFALNNTIHKTTRETPSKLLFGVEQKGKIIDAIREYLNLNLADNDRDLQLMRARAADRIMRSQKYNKEYFDKKRKPAKKYEVGDYVMIKNIETTPGTSHKIIPKYKGPYEVCRVLRNNRYVIKDVKEHQMSQKPYEGTWEAANIRPWKNCGEL</sequence>
<evidence type="ECO:0000313" key="4">
    <source>
        <dbReference type="EMBL" id="KAL0117624.1"/>
    </source>
</evidence>
<reference evidence="2 5" key="1">
    <citation type="submission" date="2023-03" db="EMBL/GenBank/DDBJ databases">
        <title>High recombination rates correlate with genetic variation in Cardiocondyla obscurior ants.</title>
        <authorList>
            <person name="Errbii M."/>
        </authorList>
    </citation>
    <scope>NUCLEOTIDE SEQUENCE [LARGE SCALE GENOMIC DNA]</scope>
    <source>
        <strain evidence="2">Alpha-2009</strain>
        <tissue evidence="2">Whole body</tissue>
    </source>
</reference>
<dbReference type="EMBL" id="JADYXP020000008">
    <property type="protein sequence ID" value="KAL0117624.1"/>
    <property type="molecule type" value="Genomic_DNA"/>
</dbReference>
<dbReference type="Pfam" id="PF00665">
    <property type="entry name" value="rve"/>
    <property type="match status" value="1"/>
</dbReference>
<keyword evidence="5" id="KW-1185">Reference proteome</keyword>
<name>A0AAW2FS68_9HYME</name>
<dbReference type="GO" id="GO:0015074">
    <property type="term" value="P:DNA integration"/>
    <property type="evidence" value="ECO:0007669"/>
    <property type="project" value="InterPro"/>
</dbReference>
<gene>
    <name evidence="2" type="ORF">PUN28_008768</name>
    <name evidence="3" type="ORF">PUN28_008772</name>
    <name evidence="4" type="ORF">PUN28_008779</name>
</gene>
<proteinExistence type="predicted"/>
<dbReference type="InterPro" id="IPR001584">
    <property type="entry name" value="Integrase_cat-core"/>
</dbReference>
<comment type="caution">
    <text evidence="2">The sequence shown here is derived from an EMBL/GenBank/DDBJ whole genome shotgun (WGS) entry which is preliminary data.</text>
</comment>
<protein>
    <recommendedName>
        <fullName evidence="1">Integrase catalytic domain-containing protein</fullName>
    </recommendedName>
</protein>
<evidence type="ECO:0000313" key="3">
    <source>
        <dbReference type="EMBL" id="KAL0117617.1"/>
    </source>
</evidence>
<dbReference type="EMBL" id="JADYXP020000008">
    <property type="protein sequence ID" value="KAL0117611.1"/>
    <property type="molecule type" value="Genomic_DNA"/>
</dbReference>
<dbReference type="AlphaFoldDB" id="A0AAW2FS68"/>
<dbReference type="PANTHER" id="PTHR37984:SF5">
    <property type="entry name" value="PROTEIN NYNRIN-LIKE"/>
    <property type="match status" value="1"/>
</dbReference>
<dbReference type="SUPFAM" id="SSF53098">
    <property type="entry name" value="Ribonuclease H-like"/>
    <property type="match status" value="1"/>
</dbReference>
<organism evidence="2 5">
    <name type="scientific">Cardiocondyla obscurior</name>
    <dbReference type="NCBI Taxonomy" id="286306"/>
    <lineage>
        <taxon>Eukaryota</taxon>
        <taxon>Metazoa</taxon>
        <taxon>Ecdysozoa</taxon>
        <taxon>Arthropoda</taxon>
        <taxon>Hexapoda</taxon>
        <taxon>Insecta</taxon>
        <taxon>Pterygota</taxon>
        <taxon>Neoptera</taxon>
        <taxon>Endopterygota</taxon>
        <taxon>Hymenoptera</taxon>
        <taxon>Apocrita</taxon>
        <taxon>Aculeata</taxon>
        <taxon>Formicoidea</taxon>
        <taxon>Formicidae</taxon>
        <taxon>Myrmicinae</taxon>
        <taxon>Cardiocondyla</taxon>
    </lineage>
</organism>
<dbReference type="InterPro" id="IPR012337">
    <property type="entry name" value="RNaseH-like_sf"/>
</dbReference>
<dbReference type="PANTHER" id="PTHR37984">
    <property type="entry name" value="PROTEIN CBG26694"/>
    <property type="match status" value="1"/>
</dbReference>
<evidence type="ECO:0000313" key="2">
    <source>
        <dbReference type="EMBL" id="KAL0117611.1"/>
    </source>
</evidence>
<evidence type="ECO:0000259" key="1">
    <source>
        <dbReference type="PROSITE" id="PS50994"/>
    </source>
</evidence>